<dbReference type="EMBL" id="QMDY01000005">
    <property type="protein sequence ID" value="KAB7517335.1"/>
    <property type="molecule type" value="Genomic_DNA"/>
</dbReference>
<evidence type="ECO:0000313" key="2">
    <source>
        <dbReference type="EMBL" id="KAB7517335.1"/>
    </source>
</evidence>
<dbReference type="Proteomes" id="UP000326207">
    <property type="component" value="Unassembled WGS sequence"/>
</dbReference>
<dbReference type="AlphaFoldDB" id="A0A5N5U6I2"/>
<comment type="caution">
    <text evidence="1">The sequence shown here is derived from an EMBL/GenBank/DDBJ whole genome shotgun (WGS) entry which is preliminary data.</text>
</comment>
<accession>A0A5N5UF45</accession>
<keyword evidence="4" id="KW-1185">Reference proteome</keyword>
<proteinExistence type="predicted"/>
<evidence type="ECO:0000313" key="1">
    <source>
        <dbReference type="EMBL" id="KAB7513352.1"/>
    </source>
</evidence>
<dbReference type="EMBL" id="QKKZ01000004">
    <property type="protein sequence ID" value="KAB7513352.1"/>
    <property type="molecule type" value="Genomic_DNA"/>
</dbReference>
<name>A0A5N5U6I2_9EURY</name>
<reference evidence="3 4" key="1">
    <citation type="submission" date="2019-10" db="EMBL/GenBank/DDBJ databases">
        <title>Unraveling microbial dark matter from salterns through culturing: the case of the genus Halosegnis.</title>
        <authorList>
            <person name="Duran-Viseras A."/>
            <person name="Andrei A.-S."/>
            <person name="Vera-Gargallo B."/>
            <person name="Ghai R."/>
            <person name="Sanchez-Porro C."/>
            <person name="Ventosa A."/>
        </authorList>
    </citation>
    <scope>NUCLEOTIDE SEQUENCE [LARGE SCALE GENOMIC DNA]</scope>
    <source>
        <strain evidence="1 4">F18-79</strain>
        <strain evidence="2 3">F19-13</strain>
    </source>
</reference>
<protein>
    <submittedName>
        <fullName evidence="1">Uncharacterized protein</fullName>
    </submittedName>
</protein>
<evidence type="ECO:0000313" key="3">
    <source>
        <dbReference type="Proteomes" id="UP000326207"/>
    </source>
</evidence>
<dbReference type="RefSeq" id="WP_152134211.1">
    <property type="nucleotide sequence ID" value="NZ_QKKZ01000004.1"/>
</dbReference>
<sequence>MRIRRGEFDQIRRIVAESDADEPLTAKEILALLEANGEEFDSAHRVATVLGREAQRDAGVEVVRDQPYRYRFTNC</sequence>
<gene>
    <name evidence="1" type="ORF">DM867_10255</name>
    <name evidence="2" type="ORF">DP108_10000</name>
</gene>
<evidence type="ECO:0000313" key="4">
    <source>
        <dbReference type="Proteomes" id="UP000326865"/>
    </source>
</evidence>
<accession>A0A5N5U6I2</accession>
<dbReference type="Proteomes" id="UP000326865">
    <property type="component" value="Unassembled WGS sequence"/>
</dbReference>
<organism evidence="1 4">
    <name type="scientific">Halosegnis rubeus</name>
    <dbReference type="NCBI Taxonomy" id="2212850"/>
    <lineage>
        <taxon>Archaea</taxon>
        <taxon>Methanobacteriati</taxon>
        <taxon>Methanobacteriota</taxon>
        <taxon>Stenosarchaea group</taxon>
        <taxon>Halobacteria</taxon>
        <taxon>Halobacteriales</taxon>
        <taxon>Natronomonadaceae</taxon>
        <taxon>Halosegnis</taxon>
    </lineage>
</organism>